<dbReference type="Pfam" id="PF20700">
    <property type="entry name" value="Mutator"/>
    <property type="match status" value="1"/>
</dbReference>
<dbReference type="InterPro" id="IPR049012">
    <property type="entry name" value="Mutator_transp_dom"/>
</dbReference>
<evidence type="ECO:0000259" key="1">
    <source>
        <dbReference type="Pfam" id="PF20700"/>
    </source>
</evidence>
<dbReference type="AlphaFoldDB" id="A0AAV7KKK6"/>
<protein>
    <recommendedName>
        <fullName evidence="1">Mutator-like transposase domain-containing protein</fullName>
    </recommendedName>
</protein>
<feature type="domain" description="Mutator-like transposase" evidence="1">
    <location>
        <begin position="67"/>
        <end position="170"/>
    </location>
</feature>
<accession>A0AAV7KKK6</accession>
<name>A0AAV7KKK6_9METZ</name>
<comment type="caution">
    <text evidence="2">The sequence shown here is derived from an EMBL/GenBank/DDBJ whole genome shotgun (WGS) entry which is preliminary data.</text>
</comment>
<sequence length="196" mass="22051">MTSPYLNSLEAVIKVAVGTAMSDAAEQLPQRSDCEVSPDSNATNVAVSFDSSWKTRGLYFSICFGALISTDTKKGYSRSFQQVDEPNPYNLVKIRKEECKTHVVKRLKKKRSTINTTYVPPEWMADSIAANYSTVIYQHRGLASIKLCSALHILVDNVAGDHSGCPTGEKSCSRWRNTKWFVSELWRHPIQKESIW</sequence>
<evidence type="ECO:0000313" key="2">
    <source>
        <dbReference type="EMBL" id="KAI6661977.1"/>
    </source>
</evidence>
<dbReference type="EMBL" id="JAKMXF010000002">
    <property type="protein sequence ID" value="KAI6661977.1"/>
    <property type="molecule type" value="Genomic_DNA"/>
</dbReference>
<reference evidence="2 3" key="1">
    <citation type="journal article" date="2023" name="BMC Biol.">
        <title>The compact genome of the sponge Oopsacas minuta (Hexactinellida) is lacking key metazoan core genes.</title>
        <authorList>
            <person name="Santini S."/>
            <person name="Schenkelaars Q."/>
            <person name="Jourda C."/>
            <person name="Duchesne M."/>
            <person name="Belahbib H."/>
            <person name="Rocher C."/>
            <person name="Selva M."/>
            <person name="Riesgo A."/>
            <person name="Vervoort M."/>
            <person name="Leys S.P."/>
            <person name="Kodjabachian L."/>
            <person name="Le Bivic A."/>
            <person name="Borchiellini C."/>
            <person name="Claverie J.M."/>
            <person name="Renard E."/>
        </authorList>
    </citation>
    <scope>NUCLEOTIDE SEQUENCE [LARGE SCALE GENOMIC DNA]</scope>
    <source>
        <strain evidence="2">SPO-2</strain>
    </source>
</reference>
<proteinExistence type="predicted"/>
<gene>
    <name evidence="2" type="ORF">LOD99_9647</name>
</gene>
<organism evidence="2 3">
    <name type="scientific">Oopsacas minuta</name>
    <dbReference type="NCBI Taxonomy" id="111878"/>
    <lineage>
        <taxon>Eukaryota</taxon>
        <taxon>Metazoa</taxon>
        <taxon>Porifera</taxon>
        <taxon>Hexactinellida</taxon>
        <taxon>Hexasterophora</taxon>
        <taxon>Lyssacinosida</taxon>
        <taxon>Leucopsacidae</taxon>
        <taxon>Oopsacas</taxon>
    </lineage>
</organism>
<evidence type="ECO:0000313" key="3">
    <source>
        <dbReference type="Proteomes" id="UP001165289"/>
    </source>
</evidence>
<dbReference type="Proteomes" id="UP001165289">
    <property type="component" value="Unassembled WGS sequence"/>
</dbReference>
<keyword evidence="3" id="KW-1185">Reference proteome</keyword>